<proteinExistence type="predicted"/>
<sequence length="84" mass="9285">MHDLHAADQILKLALEKANANKLLKVTKIIIELGSMVEHGEEINADNLAFNLKLLAKNTPARGVEVVIKKVTSNTWKLVEIEGE</sequence>
<dbReference type="AlphaFoldDB" id="A0A1G1Y1E8"/>
<dbReference type="GO" id="GO:0016151">
    <property type="term" value="F:nickel cation binding"/>
    <property type="evidence" value="ECO:0007669"/>
    <property type="project" value="InterPro"/>
</dbReference>
<protein>
    <recommendedName>
        <fullName evidence="6">Hydrogenase maturation nickel metallochaperone HypA</fullName>
    </recommendedName>
</protein>
<dbReference type="STRING" id="1797533.A2731_01580"/>
<name>A0A1G1Y1E8_9BACT</name>
<keyword evidence="2" id="KW-0479">Metal-binding</keyword>
<evidence type="ECO:0000256" key="2">
    <source>
        <dbReference type="ARBA" id="ARBA00022723"/>
    </source>
</evidence>
<dbReference type="GO" id="GO:0051604">
    <property type="term" value="P:protein maturation"/>
    <property type="evidence" value="ECO:0007669"/>
    <property type="project" value="InterPro"/>
</dbReference>
<evidence type="ECO:0000313" key="5">
    <source>
        <dbReference type="Proteomes" id="UP000176241"/>
    </source>
</evidence>
<accession>A0A1G1Y1E8</accession>
<evidence type="ECO:0000256" key="3">
    <source>
        <dbReference type="ARBA" id="ARBA00022833"/>
    </source>
</evidence>
<dbReference type="InterPro" id="IPR000688">
    <property type="entry name" value="HypA/HybF"/>
</dbReference>
<dbReference type="EMBL" id="MHIC01000003">
    <property type="protein sequence ID" value="OGY46145.1"/>
    <property type="molecule type" value="Genomic_DNA"/>
</dbReference>
<keyword evidence="3" id="KW-0862">Zinc</keyword>
<evidence type="ECO:0000256" key="1">
    <source>
        <dbReference type="ARBA" id="ARBA00022596"/>
    </source>
</evidence>
<evidence type="ECO:0000313" key="4">
    <source>
        <dbReference type="EMBL" id="OGY46145.1"/>
    </source>
</evidence>
<keyword evidence="1" id="KW-0533">Nickel</keyword>
<evidence type="ECO:0008006" key="6">
    <source>
        <dbReference type="Google" id="ProtNLM"/>
    </source>
</evidence>
<comment type="caution">
    <text evidence="4">The sequence shown here is derived from an EMBL/GenBank/DDBJ whole genome shotgun (WGS) entry which is preliminary data.</text>
</comment>
<dbReference type="Proteomes" id="UP000176241">
    <property type="component" value="Unassembled WGS sequence"/>
</dbReference>
<reference evidence="4 5" key="1">
    <citation type="journal article" date="2016" name="Nat. Commun.">
        <title>Thousands of microbial genomes shed light on interconnected biogeochemical processes in an aquifer system.</title>
        <authorList>
            <person name="Anantharaman K."/>
            <person name="Brown C.T."/>
            <person name="Hug L.A."/>
            <person name="Sharon I."/>
            <person name="Castelle C.J."/>
            <person name="Probst A.J."/>
            <person name="Thomas B.C."/>
            <person name="Singh A."/>
            <person name="Wilkins M.J."/>
            <person name="Karaoz U."/>
            <person name="Brodie E.L."/>
            <person name="Williams K.H."/>
            <person name="Hubbard S.S."/>
            <person name="Banfield J.F."/>
        </authorList>
    </citation>
    <scope>NUCLEOTIDE SEQUENCE [LARGE SCALE GENOMIC DNA]</scope>
</reference>
<dbReference type="Pfam" id="PF01155">
    <property type="entry name" value="HypA"/>
    <property type="match status" value="1"/>
</dbReference>
<gene>
    <name evidence="4" type="ORF">A2731_01580</name>
</gene>
<organism evidence="4 5">
    <name type="scientific">Candidatus Buchananbacteria bacterium RIFCSPHIGHO2_01_FULL_39_8</name>
    <dbReference type="NCBI Taxonomy" id="1797533"/>
    <lineage>
        <taxon>Bacteria</taxon>
        <taxon>Candidatus Buchananiibacteriota</taxon>
    </lineage>
</organism>
<dbReference type="Gene3D" id="3.30.2320.50">
    <property type="match status" value="1"/>
</dbReference>